<dbReference type="CDD" id="cd22150">
    <property type="entry name" value="F-box_CeFBXA-like"/>
    <property type="match status" value="1"/>
</dbReference>
<dbReference type="InterPro" id="IPR041426">
    <property type="entry name" value="Mos1_HTH"/>
</dbReference>
<dbReference type="AlphaFoldDB" id="A0A2G5TQR4"/>
<dbReference type="Pfam" id="PF01827">
    <property type="entry name" value="FTH"/>
    <property type="match status" value="1"/>
</dbReference>
<evidence type="ECO:0000313" key="2">
    <source>
        <dbReference type="EMBL" id="PIC29614.1"/>
    </source>
</evidence>
<dbReference type="PANTHER" id="PTHR23015:SF4">
    <property type="entry name" value="DUF38 DOMAIN-CONTAINING PROTEIN-RELATED"/>
    <property type="match status" value="1"/>
</dbReference>
<gene>
    <name evidence="2" type="primary">Cnig_chr_V.g21138</name>
    <name evidence="2" type="ORF">B9Z55_021138</name>
</gene>
<dbReference type="InterPro" id="IPR040161">
    <property type="entry name" value="FB224"/>
</dbReference>
<dbReference type="InterPro" id="IPR001810">
    <property type="entry name" value="F-box_dom"/>
</dbReference>
<name>A0A2G5TQR4_9PELO</name>
<proteinExistence type="predicted"/>
<dbReference type="EMBL" id="PDUG01000005">
    <property type="protein sequence ID" value="PIC29614.1"/>
    <property type="molecule type" value="Genomic_DNA"/>
</dbReference>
<dbReference type="PANTHER" id="PTHR23015">
    <property type="entry name" value="UNCHARACTERIZED C.ELEGANS PROTEIN"/>
    <property type="match status" value="1"/>
</dbReference>
<dbReference type="InterPro" id="IPR002900">
    <property type="entry name" value="DUF38/FTH_CAE_spp"/>
</dbReference>
<dbReference type="OrthoDB" id="3256413at2759"/>
<reference evidence="3" key="1">
    <citation type="submission" date="2017-10" db="EMBL/GenBank/DDBJ databases">
        <title>Rapid genome shrinkage in a self-fertile nematode reveals novel sperm competition proteins.</title>
        <authorList>
            <person name="Yin D."/>
            <person name="Schwarz E.M."/>
            <person name="Thomas C.G."/>
            <person name="Felde R.L."/>
            <person name="Korf I.F."/>
            <person name="Cutter A.D."/>
            <person name="Schartner C.M."/>
            <person name="Ralston E.J."/>
            <person name="Meyer B.J."/>
            <person name="Haag E.S."/>
        </authorList>
    </citation>
    <scope>NUCLEOTIDE SEQUENCE [LARGE SCALE GENOMIC DNA]</scope>
    <source>
        <strain evidence="3">JU1422</strain>
    </source>
</reference>
<evidence type="ECO:0000259" key="1">
    <source>
        <dbReference type="PROSITE" id="PS50181"/>
    </source>
</evidence>
<comment type="caution">
    <text evidence="2">The sequence shown here is derived from an EMBL/GenBank/DDBJ whole genome shotgun (WGS) entry which is preliminary data.</text>
</comment>
<accession>A0A2G5TQR4</accession>
<feature type="domain" description="F-box" evidence="1">
    <location>
        <begin position="73"/>
        <end position="122"/>
    </location>
</feature>
<sequence>MCFSKSVFTDVVTIRTFILHDCRQKVPIFEGFKNLSEVVGHENIDFPEYEFWYYRFLSGNVSLEDDRSSFPEPLTLLDLPMDALVEIIDHLDVNNRMNVRKVSKSLRDVIDSQKIDHSYISLDIGETSIRFKLNDSVFEYSEDLLGDFRWEPYENAENIKILDKDFRKMAMKDLENSLKSAKNVRFFEVVFNGSSPKNVFDMFLEVMENTKFDVERIIIQEERNEEALKILSFFKPGKLEDICSESVGRDANLDNLLEMEQFKKAKKVDLEQYGTLDFSLIDRFFSFEKFYVRLEDIRRDDVILVQNVLEKLSNDRDWTFYSDNLVRVEVEQAIDHSRVMEHSDDDWKIFYKTKVPNSEHFIDFRFVEWACLTMRKYK</sequence>
<keyword evidence="3" id="KW-1185">Reference proteome</keyword>
<evidence type="ECO:0000313" key="3">
    <source>
        <dbReference type="Proteomes" id="UP000230233"/>
    </source>
</evidence>
<dbReference type="Pfam" id="PF17906">
    <property type="entry name" value="HTH_48"/>
    <property type="match status" value="1"/>
</dbReference>
<dbReference type="Proteomes" id="UP000230233">
    <property type="component" value="Chromosome V"/>
</dbReference>
<dbReference type="Pfam" id="PF00646">
    <property type="entry name" value="F-box"/>
    <property type="match status" value="1"/>
</dbReference>
<organism evidence="2 3">
    <name type="scientific">Caenorhabditis nigoni</name>
    <dbReference type="NCBI Taxonomy" id="1611254"/>
    <lineage>
        <taxon>Eukaryota</taxon>
        <taxon>Metazoa</taxon>
        <taxon>Ecdysozoa</taxon>
        <taxon>Nematoda</taxon>
        <taxon>Chromadorea</taxon>
        <taxon>Rhabditida</taxon>
        <taxon>Rhabditina</taxon>
        <taxon>Rhabditomorpha</taxon>
        <taxon>Rhabditoidea</taxon>
        <taxon>Rhabditidae</taxon>
        <taxon>Peloderinae</taxon>
        <taxon>Caenorhabditis</taxon>
    </lineage>
</organism>
<dbReference type="PROSITE" id="PS50181">
    <property type="entry name" value="FBOX"/>
    <property type="match status" value="1"/>
</dbReference>
<protein>
    <recommendedName>
        <fullName evidence="1">F-box domain-containing protein</fullName>
    </recommendedName>
</protein>
<dbReference type="GO" id="GO:0045087">
    <property type="term" value="P:innate immune response"/>
    <property type="evidence" value="ECO:0007669"/>
    <property type="project" value="TreeGrafter"/>
</dbReference>
<dbReference type="SUPFAM" id="SSF81383">
    <property type="entry name" value="F-box domain"/>
    <property type="match status" value="1"/>
</dbReference>
<dbReference type="InterPro" id="IPR036047">
    <property type="entry name" value="F-box-like_dom_sf"/>
</dbReference>
<dbReference type="SMART" id="SM00256">
    <property type="entry name" value="FBOX"/>
    <property type="match status" value="1"/>
</dbReference>